<evidence type="ECO:0000259" key="1">
    <source>
        <dbReference type="Pfam" id="PF25213"/>
    </source>
</evidence>
<organism evidence="2 3">
    <name type="scientific">Candidatus Nanohalococcus occultus</name>
    <dbReference type="NCBI Taxonomy" id="2978047"/>
    <lineage>
        <taxon>Archaea</taxon>
        <taxon>Candidatus Nanohalarchaeota</taxon>
        <taxon>Candidatus Nanohalarchaeota incertae sedis</taxon>
        <taxon>Candidatus Nanohalococcus</taxon>
    </lineage>
</organism>
<keyword evidence="3" id="KW-1185">Reference proteome</keyword>
<evidence type="ECO:0000313" key="2">
    <source>
        <dbReference type="EMBL" id="WEL19371.1"/>
    </source>
</evidence>
<dbReference type="InterPro" id="IPR036390">
    <property type="entry name" value="WH_DNA-bd_sf"/>
</dbReference>
<gene>
    <name evidence="2" type="primary">csa3</name>
    <name evidence="2" type="ORF">SVXNc_0346</name>
</gene>
<dbReference type="SUPFAM" id="SSF46785">
    <property type="entry name" value="Winged helix' DNA-binding domain"/>
    <property type="match status" value="1"/>
</dbReference>
<evidence type="ECO:0000313" key="3">
    <source>
        <dbReference type="Proteomes" id="UP001218034"/>
    </source>
</evidence>
<feature type="domain" description="HVO-A0261-like N-terminal" evidence="1">
    <location>
        <begin position="145"/>
        <end position="203"/>
    </location>
</feature>
<protein>
    <submittedName>
        <fullName evidence="2">CRISPR-associated protein Csa3</fullName>
    </submittedName>
</protein>
<dbReference type="Gene3D" id="3.40.50.11700">
    <property type="match status" value="1"/>
</dbReference>
<dbReference type="EMBL" id="CP104395">
    <property type="protein sequence ID" value="WEL19371.1"/>
    <property type="molecule type" value="Genomic_DNA"/>
</dbReference>
<dbReference type="Pfam" id="PF25213">
    <property type="entry name" value="HVO_A0261_N"/>
    <property type="match status" value="1"/>
</dbReference>
<proteinExistence type="predicted"/>
<dbReference type="Proteomes" id="UP001218034">
    <property type="component" value="Chromosome"/>
</dbReference>
<reference evidence="2 3" key="1">
    <citation type="submission" date="2022-09" db="EMBL/GenBank/DDBJ databases">
        <title>Xylan utilization by haloarchaea-nanohaloarchaea associations.</title>
        <authorList>
            <person name="Yakimov M."/>
        </authorList>
    </citation>
    <scope>NUCLEOTIDE SEQUENCE [LARGE SCALE GENOMIC DNA]</scope>
    <source>
        <strain evidence="2 3">SVXNc</strain>
    </source>
</reference>
<dbReference type="InterPro" id="IPR010163">
    <property type="entry name" value="Csa3"/>
</dbReference>
<dbReference type="InterPro" id="IPR036388">
    <property type="entry name" value="WH-like_DNA-bd_sf"/>
</dbReference>
<dbReference type="NCBIfam" id="TIGR01884">
    <property type="entry name" value="cas_HTH"/>
    <property type="match status" value="1"/>
</dbReference>
<dbReference type="Gene3D" id="1.10.10.10">
    <property type="entry name" value="Winged helix-like DNA-binding domain superfamily/Winged helix DNA-binding domain"/>
    <property type="match status" value="1"/>
</dbReference>
<dbReference type="InterPro" id="IPR057527">
    <property type="entry name" value="HVO_A0261-like_N"/>
</dbReference>
<accession>A0ABY8CI56</accession>
<sequence length="204" mass="22390">MGYDTSHVHSVLSKESLEPGSSVILLVPPGKTGSQSSDKRQENAIHDISNYLSSLDLNVELETMRLKGVFDQDLLALNRFLSGLEGEVCLSLSGGSRDILIPLTLAASYNSQNIEKTYFRSDLNSGLNTFELPDSLFGADSVEKELLELAAGEPKTADQLSQRKNTSKSTVYRKLRGLKENGLIEKTEEGYQPTLLGQILIEKL</sequence>
<name>A0ABY8CI56_9ARCH</name>